<dbReference type="Proteomes" id="UP001152622">
    <property type="component" value="Chromosome 6"/>
</dbReference>
<sequence>MSSERTTPLEQAAPMTRLLVLGKIEHLTTGPQSSEAFSTALPKACPLPSRYPATPPFRSHFLLLGDGSQRRRAFPAAVSGRRLGMT</sequence>
<gene>
    <name evidence="1" type="ORF">SKAU_G00184460</name>
</gene>
<name>A0A9Q1FCG3_SYNKA</name>
<reference evidence="1" key="1">
    <citation type="journal article" date="2023" name="Science">
        <title>Genome structures resolve the early diversification of teleost fishes.</title>
        <authorList>
            <person name="Parey E."/>
            <person name="Louis A."/>
            <person name="Montfort J."/>
            <person name="Bouchez O."/>
            <person name="Roques C."/>
            <person name="Iampietro C."/>
            <person name="Lluch J."/>
            <person name="Castinel A."/>
            <person name="Donnadieu C."/>
            <person name="Desvignes T."/>
            <person name="Floi Bucao C."/>
            <person name="Jouanno E."/>
            <person name="Wen M."/>
            <person name="Mejri S."/>
            <person name="Dirks R."/>
            <person name="Jansen H."/>
            <person name="Henkel C."/>
            <person name="Chen W.J."/>
            <person name="Zahm M."/>
            <person name="Cabau C."/>
            <person name="Klopp C."/>
            <person name="Thompson A.W."/>
            <person name="Robinson-Rechavi M."/>
            <person name="Braasch I."/>
            <person name="Lecointre G."/>
            <person name="Bobe J."/>
            <person name="Postlethwait J.H."/>
            <person name="Berthelot C."/>
            <person name="Roest Crollius H."/>
            <person name="Guiguen Y."/>
        </authorList>
    </citation>
    <scope>NUCLEOTIDE SEQUENCE</scope>
    <source>
        <strain evidence="1">WJC10195</strain>
    </source>
</reference>
<evidence type="ECO:0000313" key="2">
    <source>
        <dbReference type="Proteomes" id="UP001152622"/>
    </source>
</evidence>
<keyword evidence="2" id="KW-1185">Reference proteome</keyword>
<comment type="caution">
    <text evidence="1">The sequence shown here is derived from an EMBL/GenBank/DDBJ whole genome shotgun (WGS) entry which is preliminary data.</text>
</comment>
<organism evidence="1 2">
    <name type="scientific">Synaphobranchus kaupii</name>
    <name type="common">Kaup's arrowtooth eel</name>
    <dbReference type="NCBI Taxonomy" id="118154"/>
    <lineage>
        <taxon>Eukaryota</taxon>
        <taxon>Metazoa</taxon>
        <taxon>Chordata</taxon>
        <taxon>Craniata</taxon>
        <taxon>Vertebrata</taxon>
        <taxon>Euteleostomi</taxon>
        <taxon>Actinopterygii</taxon>
        <taxon>Neopterygii</taxon>
        <taxon>Teleostei</taxon>
        <taxon>Anguilliformes</taxon>
        <taxon>Synaphobranchidae</taxon>
        <taxon>Synaphobranchus</taxon>
    </lineage>
</organism>
<dbReference type="EMBL" id="JAINUF010000006">
    <property type="protein sequence ID" value="KAJ8355652.1"/>
    <property type="molecule type" value="Genomic_DNA"/>
</dbReference>
<proteinExistence type="predicted"/>
<dbReference type="AlphaFoldDB" id="A0A9Q1FCG3"/>
<accession>A0A9Q1FCG3</accession>
<protein>
    <submittedName>
        <fullName evidence="1">Uncharacterized protein</fullName>
    </submittedName>
</protein>
<evidence type="ECO:0000313" key="1">
    <source>
        <dbReference type="EMBL" id="KAJ8355652.1"/>
    </source>
</evidence>